<keyword evidence="11" id="KW-0472">Membrane</keyword>
<evidence type="ECO:0000256" key="9">
    <source>
        <dbReference type="PIRSR" id="PIRSR600269-51"/>
    </source>
</evidence>
<dbReference type="InterPro" id="IPR000269">
    <property type="entry name" value="Cu_amine_oxidase"/>
</dbReference>
<dbReference type="AlphaFoldDB" id="A0A226F5B8"/>
<evidence type="ECO:0000256" key="4">
    <source>
        <dbReference type="ARBA" id="ARBA00022723"/>
    </source>
</evidence>
<keyword evidence="11" id="KW-1133">Transmembrane helix</keyword>
<feature type="transmembrane region" description="Helical" evidence="11">
    <location>
        <begin position="7"/>
        <end position="31"/>
    </location>
</feature>
<dbReference type="EC" id="1.4.3.-" evidence="10"/>
<protein>
    <recommendedName>
        <fullName evidence="10">Amine oxidase</fullName>
        <ecNumber evidence="10">1.4.3.-</ecNumber>
    </recommendedName>
</protein>
<comment type="caution">
    <text evidence="14">The sequence shown here is derived from an EMBL/GenBank/DDBJ whole genome shotgun (WGS) entry which is preliminary data.</text>
</comment>
<comment type="cofactor">
    <cofactor evidence="1">
        <name>Cu cation</name>
        <dbReference type="ChEBI" id="CHEBI:23378"/>
    </cofactor>
</comment>
<feature type="domain" description="Copper amine oxidase N2-terminal" evidence="13">
    <location>
        <begin position="32"/>
        <end position="120"/>
    </location>
</feature>
<keyword evidence="4 10" id="KW-0479">Metal-binding</keyword>
<dbReference type="PANTHER" id="PTHR10638">
    <property type="entry name" value="COPPER AMINE OXIDASE"/>
    <property type="match status" value="1"/>
</dbReference>
<evidence type="ECO:0000256" key="6">
    <source>
        <dbReference type="ARBA" id="ARBA00023002"/>
    </source>
</evidence>
<feature type="active site" description="Schiff-base intermediate with substrate; via topaquinone" evidence="8">
    <location>
        <position position="421"/>
    </location>
</feature>
<comment type="PTM">
    <text evidence="9 10">Topaquinone (TPQ) is generated by copper-dependent autoxidation of a specific tyrosyl residue.</text>
</comment>
<dbReference type="Pfam" id="PF02727">
    <property type="entry name" value="Cu_amine_oxidN2"/>
    <property type="match status" value="1"/>
</dbReference>
<dbReference type="OrthoDB" id="8250332at2759"/>
<evidence type="ECO:0000313" key="15">
    <source>
        <dbReference type="Proteomes" id="UP000198287"/>
    </source>
</evidence>
<reference evidence="14 15" key="1">
    <citation type="submission" date="2015-12" db="EMBL/GenBank/DDBJ databases">
        <title>The genome of Folsomia candida.</title>
        <authorList>
            <person name="Faddeeva A."/>
            <person name="Derks M.F."/>
            <person name="Anvar Y."/>
            <person name="Smit S."/>
            <person name="Van Straalen N."/>
            <person name="Roelofs D."/>
        </authorList>
    </citation>
    <scope>NUCLEOTIDE SEQUENCE [LARGE SCALE GENOMIC DNA]</scope>
    <source>
        <strain evidence="14 15">VU population</strain>
        <tissue evidence="14">Whole body</tissue>
    </source>
</reference>
<name>A0A226F5B8_FOLCA</name>
<dbReference type="Gene3D" id="3.10.450.40">
    <property type="match status" value="2"/>
</dbReference>
<keyword evidence="6 10" id="KW-0560">Oxidoreductase</keyword>
<evidence type="ECO:0000256" key="7">
    <source>
        <dbReference type="ARBA" id="ARBA00023008"/>
    </source>
</evidence>
<dbReference type="Pfam" id="PF01179">
    <property type="entry name" value="Cu_amine_oxid"/>
    <property type="match status" value="1"/>
</dbReference>
<keyword evidence="5 8" id="KW-0801">TPQ</keyword>
<dbReference type="InterPro" id="IPR049948">
    <property type="entry name" value="Cu_Am_ox_TPQ-bd"/>
</dbReference>
<proteinExistence type="inferred from homology"/>
<feature type="modified residue" description="2',4',5'-topaquinone" evidence="9">
    <location>
        <position position="421"/>
    </location>
</feature>
<dbReference type="GO" id="GO:0008131">
    <property type="term" value="F:primary methylamine oxidase activity"/>
    <property type="evidence" value="ECO:0007669"/>
    <property type="project" value="InterPro"/>
</dbReference>
<dbReference type="PANTHER" id="PTHR10638:SF86">
    <property type="entry name" value="COPPER AMINE OXIDASE 1-RELATED"/>
    <property type="match status" value="1"/>
</dbReference>
<evidence type="ECO:0000256" key="1">
    <source>
        <dbReference type="ARBA" id="ARBA00001935"/>
    </source>
</evidence>
<keyword evidence="15" id="KW-1185">Reference proteome</keyword>
<evidence type="ECO:0000256" key="5">
    <source>
        <dbReference type="ARBA" id="ARBA00022772"/>
    </source>
</evidence>
<dbReference type="GO" id="GO:0048038">
    <property type="term" value="F:quinone binding"/>
    <property type="evidence" value="ECO:0007669"/>
    <property type="project" value="InterPro"/>
</dbReference>
<dbReference type="InterPro" id="IPR016182">
    <property type="entry name" value="Cu_amine_oxidase_N-reg"/>
</dbReference>
<comment type="subunit">
    <text evidence="3">Homodimer.</text>
</comment>
<dbReference type="InterPro" id="IPR015798">
    <property type="entry name" value="Cu_amine_oxidase_C"/>
</dbReference>
<organism evidence="14 15">
    <name type="scientific">Folsomia candida</name>
    <name type="common">Springtail</name>
    <dbReference type="NCBI Taxonomy" id="158441"/>
    <lineage>
        <taxon>Eukaryota</taxon>
        <taxon>Metazoa</taxon>
        <taxon>Ecdysozoa</taxon>
        <taxon>Arthropoda</taxon>
        <taxon>Hexapoda</taxon>
        <taxon>Collembola</taxon>
        <taxon>Entomobryomorpha</taxon>
        <taxon>Isotomoidea</taxon>
        <taxon>Isotomidae</taxon>
        <taxon>Proisotominae</taxon>
        <taxon>Folsomia</taxon>
    </lineage>
</organism>
<sequence length="675" mass="76287">MVKLRGGILYFSVLISIWYMLMLSNSLLIVAHPLDPLTSEEIQKAVSLTEKSKESPDISYIYNYIALKEPPKALMLSYFRSDTEPPTHVYPRKAFLMLIENSTYNVHEVVVNLNANRIESKIRVYGVRPMFYIGGVPLPTESIKSDARVQEKCAKLGYPNMTLVVVSQAYDIVTDNRGDKLSFFLLNGLNFKMDNPYAHPLDFFVAYDLTTKSILKIQDLPTHDDFSVNNEGNTAPKMEGNYDYTLRGGKAFLRHDDKPILVSSPEGVSYKIRGNEIQWQKWKMRVGFNGREGLILYTVNYNDGGTRRPILYRASLAEMFVPYGDPRPPYHVKVWFDIGKYGVGYTAAEQRNGEDVLGSAAFFDSILHDAYGNPMRYKNVFSVREEEAGILWKHVDFRTKEGFVVRSHRLVLSTIATVGNYDYGFNWEFYQDGSIQFVAQLTGIVSTNMMAVNATPAGHGTTMAPQVNAQYHQHFFTARLDMDVDGDANSVSTLDIKPVQGNSGSATNPYGQGFTTSQTVLQTVGEGRTTIDPLKGRTWVVTNPNSPHKVTNKPVGWKLMPHSYPPVLMKADSPMRKNAGFMAYDMWVTLQNDDQLYPGGFYLNNSGLPEWVRDKLGETIENKDIVLWHNFGLTHITRVEDYPIMPVETTGFWLKPFNFFKENPSIDVPPAGSQN</sequence>
<dbReference type="SUPFAM" id="SSF54416">
    <property type="entry name" value="Amine oxidase N-terminal region"/>
    <property type="match status" value="2"/>
</dbReference>
<dbReference type="Proteomes" id="UP000198287">
    <property type="component" value="Unassembled WGS sequence"/>
</dbReference>
<dbReference type="SUPFAM" id="SSF49998">
    <property type="entry name" value="Amine oxidase catalytic domain"/>
    <property type="match status" value="1"/>
</dbReference>
<evidence type="ECO:0000256" key="8">
    <source>
        <dbReference type="PIRSR" id="PIRSR600269-50"/>
    </source>
</evidence>
<dbReference type="InterPro" id="IPR036460">
    <property type="entry name" value="Cu_amine_oxidase_C_sf"/>
</dbReference>
<evidence type="ECO:0000259" key="12">
    <source>
        <dbReference type="Pfam" id="PF01179"/>
    </source>
</evidence>
<evidence type="ECO:0000256" key="3">
    <source>
        <dbReference type="ARBA" id="ARBA00011738"/>
    </source>
</evidence>
<keyword evidence="7 10" id="KW-0186">Copper</keyword>
<evidence type="ECO:0000259" key="13">
    <source>
        <dbReference type="Pfam" id="PF02727"/>
    </source>
</evidence>
<dbReference type="GO" id="GO:0009308">
    <property type="term" value="P:amine metabolic process"/>
    <property type="evidence" value="ECO:0007669"/>
    <property type="project" value="UniProtKB-UniRule"/>
</dbReference>
<comment type="similarity">
    <text evidence="2 10">Belongs to the copper/topaquinone oxidase family.</text>
</comment>
<evidence type="ECO:0000313" key="14">
    <source>
        <dbReference type="EMBL" id="OXA64628.1"/>
    </source>
</evidence>
<comment type="cofactor">
    <cofactor evidence="10">
        <name>Cu cation</name>
        <dbReference type="ChEBI" id="CHEBI:23378"/>
    </cofactor>
    <text evidence="10">Contains 1 topaquinone per subunit.</text>
</comment>
<gene>
    <name evidence="14" type="ORF">Fcan01_03183</name>
</gene>
<feature type="active site" description="Proton acceptor" evidence="8">
    <location>
        <position position="337"/>
    </location>
</feature>
<dbReference type="PROSITE" id="PS01164">
    <property type="entry name" value="COPPER_AMINE_OXID_1"/>
    <property type="match status" value="1"/>
</dbReference>
<dbReference type="Gene3D" id="2.70.98.20">
    <property type="entry name" value="Copper amine oxidase, catalytic domain"/>
    <property type="match status" value="1"/>
</dbReference>
<evidence type="ECO:0000256" key="10">
    <source>
        <dbReference type="RuleBase" id="RU000672"/>
    </source>
</evidence>
<dbReference type="EMBL" id="LNIX01000001">
    <property type="protein sequence ID" value="OXA64628.1"/>
    <property type="molecule type" value="Genomic_DNA"/>
</dbReference>
<dbReference type="GO" id="GO:0005507">
    <property type="term" value="F:copper ion binding"/>
    <property type="evidence" value="ECO:0007669"/>
    <property type="project" value="InterPro"/>
</dbReference>
<accession>A0A226F5B8</accession>
<keyword evidence="11" id="KW-0812">Transmembrane</keyword>
<feature type="domain" description="Copper amine oxidase catalytic" evidence="12">
    <location>
        <begin position="262"/>
        <end position="666"/>
    </location>
</feature>
<dbReference type="InterPro" id="IPR015800">
    <property type="entry name" value="Cu_amine_oxidase_N2"/>
</dbReference>
<dbReference type="OMA" id="IEYYTLH"/>
<evidence type="ECO:0000256" key="2">
    <source>
        <dbReference type="ARBA" id="ARBA00007983"/>
    </source>
</evidence>
<evidence type="ECO:0000256" key="11">
    <source>
        <dbReference type="SAM" id="Phobius"/>
    </source>
</evidence>